<feature type="transmembrane region" description="Helical" evidence="9">
    <location>
        <begin position="60"/>
        <end position="79"/>
    </location>
</feature>
<dbReference type="GO" id="GO:0005524">
    <property type="term" value="F:ATP binding"/>
    <property type="evidence" value="ECO:0007669"/>
    <property type="project" value="UniProtKB-KW"/>
</dbReference>
<keyword evidence="12" id="KW-1185">Reference proteome</keyword>
<comment type="catalytic activity">
    <reaction evidence="1">
        <text>ATP + protein L-histidine = ADP + protein N-phospho-L-histidine.</text>
        <dbReference type="EC" id="2.7.13.3"/>
    </reaction>
</comment>
<dbReference type="InterPro" id="IPR050482">
    <property type="entry name" value="Sensor_HK_TwoCompSys"/>
</dbReference>
<sequence length="377" mass="39402">MSIVDGLRRQWPVALGLTALLVVQFAWLLPFTGLEFVTWLATVPTCAAALVAFRWPVVATAVAAGSVLTTTVVGASGGVRLDAVLSPLSVVETVACCALVVAVVRFATPRAAAGCVAVLMAVAAIAAVARDGYSFVDTNIVGSLLIGSLAVGAGWFLRTRDAERAVRMASAVADAQREERMALARELHDVVAHHLTGMLVQAQAAWEVSDDDPRAAHRLLPGIVTGGTEAMGAMRTLVGTLRQGDAETATTDLEADVLAAVDRVRQTGTPVRLRYDLPADLPPEVGRSLLRLVQEALTNARRHAVAATGVDVELTLGPDVVRLVVSDDGEGGAARREGGYGLVGMRERVGLLGGRFTAGPVAGGWRVSAELPWAGRR</sequence>
<dbReference type="InterPro" id="IPR011712">
    <property type="entry name" value="Sig_transdc_His_kin_sub3_dim/P"/>
</dbReference>
<keyword evidence="6 11" id="KW-0418">Kinase</keyword>
<feature type="transmembrane region" description="Helical" evidence="9">
    <location>
        <begin position="111"/>
        <end position="128"/>
    </location>
</feature>
<evidence type="ECO:0000256" key="8">
    <source>
        <dbReference type="ARBA" id="ARBA00023012"/>
    </source>
</evidence>
<keyword evidence="8" id="KW-0902">Two-component regulatory system</keyword>
<gene>
    <name evidence="11" type="ordered locus">BN6_23270</name>
</gene>
<dbReference type="Pfam" id="PF07730">
    <property type="entry name" value="HisKA_3"/>
    <property type="match status" value="1"/>
</dbReference>
<evidence type="ECO:0000256" key="7">
    <source>
        <dbReference type="ARBA" id="ARBA00022840"/>
    </source>
</evidence>
<dbReference type="InterPro" id="IPR036890">
    <property type="entry name" value="HATPase_C_sf"/>
</dbReference>
<evidence type="ECO:0000256" key="9">
    <source>
        <dbReference type="SAM" id="Phobius"/>
    </source>
</evidence>
<dbReference type="Gene3D" id="3.30.565.10">
    <property type="entry name" value="Histidine kinase-like ATPase, C-terminal domain"/>
    <property type="match status" value="1"/>
</dbReference>
<evidence type="ECO:0000313" key="11">
    <source>
        <dbReference type="EMBL" id="CCH29645.1"/>
    </source>
</evidence>
<dbReference type="AlphaFoldDB" id="K0JQK1"/>
<evidence type="ECO:0000259" key="10">
    <source>
        <dbReference type="SMART" id="SM00387"/>
    </source>
</evidence>
<evidence type="ECO:0000256" key="2">
    <source>
        <dbReference type="ARBA" id="ARBA00012438"/>
    </source>
</evidence>
<feature type="domain" description="Histidine kinase/HSP90-like ATPase" evidence="10">
    <location>
        <begin position="284"/>
        <end position="375"/>
    </location>
</feature>
<dbReference type="PANTHER" id="PTHR24421:SF10">
    <property type="entry name" value="NITRATE_NITRITE SENSOR PROTEIN NARQ"/>
    <property type="match status" value="1"/>
</dbReference>
<dbReference type="CDD" id="cd16917">
    <property type="entry name" value="HATPase_UhpB-NarQ-NarX-like"/>
    <property type="match status" value="1"/>
</dbReference>
<dbReference type="PATRIC" id="fig|1179773.3.peg.2324"/>
<keyword evidence="4" id="KW-0808">Transferase</keyword>
<dbReference type="Proteomes" id="UP000006281">
    <property type="component" value="Chromosome"/>
</dbReference>
<accession>K0JQK1</accession>
<dbReference type="SUPFAM" id="SSF55874">
    <property type="entry name" value="ATPase domain of HSP90 chaperone/DNA topoisomerase II/histidine kinase"/>
    <property type="match status" value="1"/>
</dbReference>
<organism evidence="11 12">
    <name type="scientific">Saccharothrix espanaensis (strain ATCC 51144 / DSM 44229 / JCM 9112 / NBRC 15066 / NRRL 15764)</name>
    <dbReference type="NCBI Taxonomy" id="1179773"/>
    <lineage>
        <taxon>Bacteria</taxon>
        <taxon>Bacillati</taxon>
        <taxon>Actinomycetota</taxon>
        <taxon>Actinomycetes</taxon>
        <taxon>Pseudonocardiales</taxon>
        <taxon>Pseudonocardiaceae</taxon>
        <taxon>Saccharothrix</taxon>
    </lineage>
</organism>
<name>K0JQK1_SACES</name>
<evidence type="ECO:0000256" key="1">
    <source>
        <dbReference type="ARBA" id="ARBA00000085"/>
    </source>
</evidence>
<dbReference type="KEGG" id="sesp:BN6_23270"/>
<keyword evidence="3" id="KW-0597">Phosphoprotein</keyword>
<proteinExistence type="predicted"/>
<dbReference type="eggNOG" id="COG4585">
    <property type="taxonomic scope" value="Bacteria"/>
</dbReference>
<keyword evidence="9" id="KW-0472">Membrane</keyword>
<dbReference type="Gene3D" id="1.20.5.1930">
    <property type="match status" value="1"/>
</dbReference>
<dbReference type="STRING" id="1179773.BN6_23270"/>
<evidence type="ECO:0000256" key="4">
    <source>
        <dbReference type="ARBA" id="ARBA00022679"/>
    </source>
</evidence>
<feature type="transmembrane region" description="Helical" evidence="9">
    <location>
        <begin position="12"/>
        <end position="30"/>
    </location>
</feature>
<dbReference type="GO" id="GO:0016020">
    <property type="term" value="C:membrane"/>
    <property type="evidence" value="ECO:0007669"/>
    <property type="project" value="InterPro"/>
</dbReference>
<keyword evidence="9" id="KW-0812">Transmembrane</keyword>
<dbReference type="GO" id="GO:0046983">
    <property type="term" value="F:protein dimerization activity"/>
    <property type="evidence" value="ECO:0007669"/>
    <property type="project" value="InterPro"/>
</dbReference>
<dbReference type="HOGENOM" id="CLU_000445_20_1_11"/>
<protein>
    <recommendedName>
        <fullName evidence="2">histidine kinase</fullName>
        <ecNumber evidence="2">2.7.13.3</ecNumber>
    </recommendedName>
</protein>
<evidence type="ECO:0000256" key="6">
    <source>
        <dbReference type="ARBA" id="ARBA00022777"/>
    </source>
</evidence>
<keyword evidence="9" id="KW-1133">Transmembrane helix</keyword>
<dbReference type="InterPro" id="IPR003594">
    <property type="entry name" value="HATPase_dom"/>
</dbReference>
<feature type="transmembrane region" description="Helical" evidence="9">
    <location>
        <begin position="85"/>
        <end position="104"/>
    </location>
</feature>
<dbReference type="EMBL" id="HE804045">
    <property type="protein sequence ID" value="CCH29645.1"/>
    <property type="molecule type" value="Genomic_DNA"/>
</dbReference>
<reference evidence="11 12" key="1">
    <citation type="journal article" date="2012" name="BMC Genomics">
        <title>Complete genome sequence of Saccharothrix espanaensis DSM 44229T and comparison to the other completely sequenced Pseudonocardiaceae.</title>
        <authorList>
            <person name="Strobel T."/>
            <person name="Al-Dilaimi A."/>
            <person name="Blom J."/>
            <person name="Gessner A."/>
            <person name="Kalinowski J."/>
            <person name="Luzhetska M."/>
            <person name="Puhler A."/>
            <person name="Szczepanowski R."/>
            <person name="Bechthold A."/>
            <person name="Ruckert C."/>
        </authorList>
    </citation>
    <scope>NUCLEOTIDE SEQUENCE [LARGE SCALE GENOMIC DNA]</scope>
    <source>
        <strain evidence="12">ATCC 51144 / DSM 44229 / JCM 9112 / NBRC 15066 / NRRL 15764</strain>
    </source>
</reference>
<dbReference type="GO" id="GO:0000155">
    <property type="term" value="F:phosphorelay sensor kinase activity"/>
    <property type="evidence" value="ECO:0007669"/>
    <property type="project" value="InterPro"/>
</dbReference>
<dbReference type="SMART" id="SM00387">
    <property type="entry name" value="HATPase_c"/>
    <property type="match status" value="1"/>
</dbReference>
<evidence type="ECO:0000313" key="12">
    <source>
        <dbReference type="Proteomes" id="UP000006281"/>
    </source>
</evidence>
<evidence type="ECO:0000256" key="3">
    <source>
        <dbReference type="ARBA" id="ARBA00022553"/>
    </source>
</evidence>
<evidence type="ECO:0000256" key="5">
    <source>
        <dbReference type="ARBA" id="ARBA00022741"/>
    </source>
</evidence>
<feature type="transmembrane region" description="Helical" evidence="9">
    <location>
        <begin position="140"/>
        <end position="157"/>
    </location>
</feature>
<keyword evidence="7" id="KW-0067">ATP-binding</keyword>
<dbReference type="PANTHER" id="PTHR24421">
    <property type="entry name" value="NITRATE/NITRITE SENSOR PROTEIN NARX-RELATED"/>
    <property type="match status" value="1"/>
</dbReference>
<keyword evidence="5" id="KW-0547">Nucleotide-binding</keyword>
<dbReference type="Pfam" id="PF02518">
    <property type="entry name" value="HATPase_c"/>
    <property type="match status" value="1"/>
</dbReference>
<dbReference type="EC" id="2.7.13.3" evidence="2"/>